<dbReference type="RefSeq" id="WP_054571584.1">
    <property type="nucleotide sequence ID" value="NZ_FAOZ01000049.1"/>
</dbReference>
<dbReference type="PANTHER" id="PTHR43022">
    <property type="entry name" value="PROTEIN SMF"/>
    <property type="match status" value="1"/>
</dbReference>
<dbReference type="EMBL" id="FAOZ01000049">
    <property type="protein sequence ID" value="CUU60875.1"/>
    <property type="molecule type" value="Genomic_DNA"/>
</dbReference>
<protein>
    <submittedName>
        <fullName evidence="3">DNA processing protein</fullName>
    </submittedName>
</protein>
<dbReference type="Proteomes" id="UP000198802">
    <property type="component" value="Unassembled WGS sequence"/>
</dbReference>
<dbReference type="PANTHER" id="PTHR43022:SF1">
    <property type="entry name" value="PROTEIN SMF"/>
    <property type="match status" value="1"/>
</dbReference>
<evidence type="ECO:0000313" key="4">
    <source>
        <dbReference type="Proteomes" id="UP000198802"/>
    </source>
</evidence>
<proteinExistence type="inferred from homology"/>
<evidence type="ECO:0000313" key="3">
    <source>
        <dbReference type="EMBL" id="CUU60875.1"/>
    </source>
</evidence>
<keyword evidence="4" id="KW-1185">Reference proteome</keyword>
<organism evidence="3 4">
    <name type="scientific">Parafrankia irregularis</name>
    <dbReference type="NCBI Taxonomy" id="795642"/>
    <lineage>
        <taxon>Bacteria</taxon>
        <taxon>Bacillati</taxon>
        <taxon>Actinomycetota</taxon>
        <taxon>Actinomycetes</taxon>
        <taxon>Frankiales</taxon>
        <taxon>Frankiaceae</taxon>
        <taxon>Parafrankia</taxon>
    </lineage>
</organism>
<dbReference type="Pfam" id="PF02481">
    <property type="entry name" value="DNA_processg_A"/>
    <property type="match status" value="1"/>
</dbReference>
<sequence>MAESARDAERRARAALTYLPPDRARTRRIHRHGPVAVWEMIAGRYPGVDPGRLLDPDTADGWRLIIPGDPDWPATLDGTGGPLGLWALGGGDPAALLVRAVTLTGARAGSAYGRAVAATLATDLTGSSARVPVTVVAHGGGDGADGAALTAAAHRPGAGVVAVLDTNTDLFHQYELLTAVASAGAVVSAAAPGAYPTPGHVTARIDLLATLAHAVVLVEAGPGDDDALSVAYTARYRRRRPVLAVPGPITAPASAGPHVLLRDGTARCVTTAADITAHLPQT</sequence>
<evidence type="ECO:0000256" key="1">
    <source>
        <dbReference type="ARBA" id="ARBA00006525"/>
    </source>
</evidence>
<dbReference type="InterPro" id="IPR057666">
    <property type="entry name" value="DrpA_SLOG"/>
</dbReference>
<dbReference type="AlphaFoldDB" id="A0A0S4QZ27"/>
<dbReference type="InterPro" id="IPR003488">
    <property type="entry name" value="DprA"/>
</dbReference>
<gene>
    <name evidence="3" type="ORF">Ga0074812_14919</name>
</gene>
<dbReference type="Gene3D" id="3.40.50.450">
    <property type="match status" value="1"/>
</dbReference>
<name>A0A0S4QZ27_9ACTN</name>
<evidence type="ECO:0000259" key="2">
    <source>
        <dbReference type="Pfam" id="PF02481"/>
    </source>
</evidence>
<accession>A0A0S4QZ27</accession>
<comment type="similarity">
    <text evidence="1">Belongs to the DprA/Smf family.</text>
</comment>
<reference evidence="4" key="1">
    <citation type="submission" date="2015-11" db="EMBL/GenBank/DDBJ databases">
        <authorList>
            <person name="Varghese N."/>
        </authorList>
    </citation>
    <scope>NUCLEOTIDE SEQUENCE [LARGE SCALE GENOMIC DNA]</scope>
    <source>
        <strain evidence="4">DSM 45899</strain>
    </source>
</reference>
<dbReference type="SUPFAM" id="SSF102405">
    <property type="entry name" value="MCP/YpsA-like"/>
    <property type="match status" value="1"/>
</dbReference>
<feature type="domain" description="Smf/DprA SLOG" evidence="2">
    <location>
        <begin position="64"/>
        <end position="279"/>
    </location>
</feature>
<dbReference type="GO" id="GO:0009294">
    <property type="term" value="P:DNA-mediated transformation"/>
    <property type="evidence" value="ECO:0007669"/>
    <property type="project" value="InterPro"/>
</dbReference>